<evidence type="ECO:0000259" key="10">
    <source>
        <dbReference type="PROSITE" id="PS50190"/>
    </source>
</evidence>
<dbReference type="GO" id="GO:0005829">
    <property type="term" value="C:cytosol"/>
    <property type="evidence" value="ECO:0007669"/>
    <property type="project" value="UniProtKB-SubCell"/>
</dbReference>
<feature type="compositionally biased region" description="Polar residues" evidence="9">
    <location>
        <begin position="1861"/>
        <end position="1882"/>
    </location>
</feature>
<keyword evidence="8" id="KW-0472">Membrane</keyword>
<dbReference type="Gene3D" id="3.40.50.10810">
    <property type="entry name" value="Tandem AAA-ATPase domain"/>
    <property type="match status" value="1"/>
</dbReference>
<dbReference type="PANTHER" id="PTHR46774:SF3">
    <property type="entry name" value="CHROMATIN MODIFICATION-RELATED PROTEIN EAF1 A-RELATED"/>
    <property type="match status" value="1"/>
</dbReference>
<dbReference type="InterPro" id="IPR038718">
    <property type="entry name" value="SNF2-like_sf"/>
</dbReference>
<evidence type="ECO:0000259" key="13">
    <source>
        <dbReference type="PROSITE" id="PS51204"/>
    </source>
</evidence>
<keyword evidence="4" id="KW-0813">Transport</keyword>
<evidence type="ECO:0000256" key="4">
    <source>
        <dbReference type="ARBA" id="ARBA00022448"/>
    </source>
</evidence>
<dbReference type="InterPro" id="IPR014001">
    <property type="entry name" value="Helicase_ATP-bd"/>
</dbReference>
<dbReference type="FunFam" id="1.10.220.20:FF:000002">
    <property type="entry name" value="Brefeldin A-inhibited guanine nucleotide-exchange protein 1"/>
    <property type="match status" value="1"/>
</dbReference>
<dbReference type="GO" id="GO:0005524">
    <property type="term" value="F:ATP binding"/>
    <property type="evidence" value="ECO:0007669"/>
    <property type="project" value="InterPro"/>
</dbReference>
<comment type="subunit">
    <text evidence="3">Homodimer.</text>
</comment>
<dbReference type="InterPro" id="IPR027417">
    <property type="entry name" value="P-loop_NTPase"/>
</dbReference>
<name>A0A6N2KZA0_SALVM</name>
<dbReference type="InterPro" id="IPR035999">
    <property type="entry name" value="Sec7_dom_sf"/>
</dbReference>
<dbReference type="Gene3D" id="3.40.50.300">
    <property type="entry name" value="P-loop containing nucleotide triphosphate hydrolases"/>
    <property type="match status" value="1"/>
</dbReference>
<dbReference type="FunFam" id="1.10.1000.11:FF:000005">
    <property type="entry name" value="Brefeldin A-inhibited guanine nucleotide-exchange 1"/>
    <property type="match status" value="1"/>
</dbReference>
<keyword evidence="7" id="KW-0378">Hydrolase</keyword>
<feature type="domain" description="SEC7" evidence="10">
    <location>
        <begin position="1445"/>
        <end position="1619"/>
    </location>
</feature>
<feature type="domain" description="HSA" evidence="13">
    <location>
        <begin position="416"/>
        <end position="491"/>
    </location>
</feature>
<evidence type="ECO:0000256" key="5">
    <source>
        <dbReference type="ARBA" id="ARBA00022490"/>
    </source>
</evidence>
<dbReference type="PROSITE" id="PS51194">
    <property type="entry name" value="HELICASE_CTER"/>
    <property type="match status" value="1"/>
</dbReference>
<feature type="region of interest" description="Disordered" evidence="9">
    <location>
        <begin position="190"/>
        <end position="225"/>
    </location>
</feature>
<organism evidence="14">
    <name type="scientific">Salix viminalis</name>
    <name type="common">Common osier</name>
    <name type="synonym">Basket willow</name>
    <dbReference type="NCBI Taxonomy" id="40686"/>
    <lineage>
        <taxon>Eukaryota</taxon>
        <taxon>Viridiplantae</taxon>
        <taxon>Streptophyta</taxon>
        <taxon>Embryophyta</taxon>
        <taxon>Tracheophyta</taxon>
        <taxon>Spermatophyta</taxon>
        <taxon>Magnoliopsida</taxon>
        <taxon>eudicotyledons</taxon>
        <taxon>Gunneridae</taxon>
        <taxon>Pentapetalae</taxon>
        <taxon>rosids</taxon>
        <taxon>fabids</taxon>
        <taxon>Malpighiales</taxon>
        <taxon>Salicaceae</taxon>
        <taxon>Saliceae</taxon>
        <taxon>Salix</taxon>
    </lineage>
</organism>
<dbReference type="PANTHER" id="PTHR46774">
    <property type="entry name" value="CHROMATIN MODIFICATION-RELATED PROTEIN EAF1 A-RELATED"/>
    <property type="match status" value="1"/>
</dbReference>
<dbReference type="Pfam" id="PF00176">
    <property type="entry name" value="SNF2-rel_dom"/>
    <property type="match status" value="1"/>
</dbReference>
<keyword evidence="5" id="KW-0963">Cytoplasm</keyword>
<evidence type="ECO:0000256" key="6">
    <source>
        <dbReference type="ARBA" id="ARBA00022658"/>
    </source>
</evidence>
<dbReference type="InterPro" id="IPR000330">
    <property type="entry name" value="SNF2_N"/>
</dbReference>
<feature type="domain" description="Helicase ATP-binding" evidence="11">
    <location>
        <begin position="2383"/>
        <end position="2546"/>
    </location>
</feature>
<evidence type="ECO:0000256" key="7">
    <source>
        <dbReference type="ARBA" id="ARBA00022801"/>
    </source>
</evidence>
<dbReference type="GO" id="GO:0035267">
    <property type="term" value="C:NuA4 histone acetyltransferase complex"/>
    <property type="evidence" value="ECO:0007669"/>
    <property type="project" value="InterPro"/>
</dbReference>
<evidence type="ECO:0000256" key="9">
    <source>
        <dbReference type="SAM" id="MobiDB-lite"/>
    </source>
</evidence>
<dbReference type="InterPro" id="IPR014012">
    <property type="entry name" value="HSA_dom"/>
</dbReference>
<dbReference type="Pfam" id="PF01369">
    <property type="entry name" value="Sec7"/>
    <property type="match status" value="1"/>
</dbReference>
<feature type="region of interest" description="Disordered" evidence="9">
    <location>
        <begin position="1856"/>
        <end position="1882"/>
    </location>
</feature>
<dbReference type="InterPro" id="IPR049730">
    <property type="entry name" value="SNF2/RAD54-like_C"/>
</dbReference>
<protein>
    <recommendedName>
        <fullName evidence="15">SEC7 domain-containing protein</fullName>
    </recommendedName>
</protein>
<evidence type="ECO:0000259" key="12">
    <source>
        <dbReference type="PROSITE" id="PS51194"/>
    </source>
</evidence>
<dbReference type="GO" id="GO:0016020">
    <property type="term" value="C:membrane"/>
    <property type="evidence" value="ECO:0007669"/>
    <property type="project" value="UniProtKB-SubCell"/>
</dbReference>
<dbReference type="SMART" id="SM00490">
    <property type="entry name" value="HELICc"/>
    <property type="match status" value="1"/>
</dbReference>
<dbReference type="SMART" id="SM00487">
    <property type="entry name" value="DEXDc"/>
    <property type="match status" value="1"/>
</dbReference>
<evidence type="ECO:0000256" key="2">
    <source>
        <dbReference type="ARBA" id="ARBA00004514"/>
    </source>
</evidence>
<dbReference type="PROSITE" id="PS51192">
    <property type="entry name" value="HELICASE_ATP_BIND_1"/>
    <property type="match status" value="1"/>
</dbReference>
<dbReference type="InterPro" id="IPR023394">
    <property type="entry name" value="Sec7_C_sf"/>
</dbReference>
<dbReference type="GO" id="GO:0016787">
    <property type="term" value="F:hydrolase activity"/>
    <property type="evidence" value="ECO:0007669"/>
    <property type="project" value="UniProtKB-KW"/>
</dbReference>
<dbReference type="PROSITE" id="PS50190">
    <property type="entry name" value="SEC7"/>
    <property type="match status" value="1"/>
</dbReference>
<dbReference type="Pfam" id="PF12783">
    <property type="entry name" value="Sec7-like_HUS"/>
    <property type="match status" value="1"/>
</dbReference>
<dbReference type="GO" id="GO:0005085">
    <property type="term" value="F:guanyl-nucleotide exchange factor activity"/>
    <property type="evidence" value="ECO:0007669"/>
    <property type="project" value="UniProtKB-KW"/>
</dbReference>
<dbReference type="Pfam" id="PF07529">
    <property type="entry name" value="HSA"/>
    <property type="match status" value="1"/>
</dbReference>
<feature type="region of interest" description="Disordered" evidence="9">
    <location>
        <begin position="1403"/>
        <end position="1443"/>
    </location>
</feature>
<dbReference type="InterPro" id="IPR032675">
    <property type="entry name" value="LRR_dom_sf"/>
</dbReference>
<dbReference type="SUPFAM" id="SSF52058">
    <property type="entry name" value="L domain-like"/>
    <property type="match status" value="3"/>
</dbReference>
<feature type="compositionally biased region" description="Basic and acidic residues" evidence="9">
    <location>
        <begin position="1404"/>
        <end position="1416"/>
    </location>
</feature>
<dbReference type="Gene3D" id="3.80.10.10">
    <property type="entry name" value="Ribonuclease Inhibitor"/>
    <property type="match status" value="3"/>
</dbReference>
<dbReference type="InterPro" id="IPR000904">
    <property type="entry name" value="Sec7_dom"/>
</dbReference>
<evidence type="ECO:0000256" key="3">
    <source>
        <dbReference type="ARBA" id="ARBA00011738"/>
    </source>
</evidence>
<dbReference type="GO" id="GO:0032012">
    <property type="term" value="P:regulation of ARF protein signal transduction"/>
    <property type="evidence" value="ECO:0007669"/>
    <property type="project" value="InterPro"/>
</dbReference>
<accession>A0A6N2KZA0</accession>
<keyword evidence="6" id="KW-0344">Guanine-nucleotide releasing factor</keyword>
<dbReference type="PROSITE" id="PS51204">
    <property type="entry name" value="HSA"/>
    <property type="match status" value="1"/>
</dbReference>
<dbReference type="CDD" id="cd18793">
    <property type="entry name" value="SF2_C_SNF"/>
    <property type="match status" value="1"/>
</dbReference>
<comment type="subcellular location">
    <subcellularLocation>
        <location evidence="2">Cytoplasm</location>
        <location evidence="2">Cytosol</location>
    </subcellularLocation>
    <subcellularLocation>
        <location evidence="1">Membrane</location>
        <topology evidence="1">Peripheral membrane protein</topology>
        <orientation evidence="1">Cytoplasmic side</orientation>
    </subcellularLocation>
</comment>
<dbReference type="SUPFAM" id="SSF52540">
    <property type="entry name" value="P-loop containing nucleoside triphosphate hydrolases"/>
    <property type="match status" value="2"/>
</dbReference>
<dbReference type="Gene3D" id="1.10.220.20">
    <property type="match status" value="1"/>
</dbReference>
<reference evidence="14" key="1">
    <citation type="submission" date="2019-03" db="EMBL/GenBank/DDBJ databases">
        <authorList>
            <person name="Mank J."/>
            <person name="Almeida P."/>
        </authorList>
    </citation>
    <scope>NUCLEOTIDE SEQUENCE</scope>
    <source>
        <strain evidence="14">78183</strain>
    </source>
</reference>
<gene>
    <name evidence="14" type="ORF">SVIM_LOCUS160022</name>
</gene>
<dbReference type="InterPro" id="IPR032691">
    <property type="entry name" value="Mon2/Sec7/BIG1-like_HUS"/>
</dbReference>
<feature type="region of interest" description="Disordered" evidence="9">
    <location>
        <begin position="688"/>
        <end position="726"/>
    </location>
</feature>
<dbReference type="InterPro" id="IPR044798">
    <property type="entry name" value="EAF1A/B"/>
</dbReference>
<dbReference type="CDD" id="cd00171">
    <property type="entry name" value="Sec7"/>
    <property type="match status" value="1"/>
</dbReference>
<evidence type="ECO:0008006" key="15">
    <source>
        <dbReference type="Google" id="ProtNLM"/>
    </source>
</evidence>
<sequence length="2895" mass="324165">MSSRLLRNDNISASIPSYIREIQSLTRLFLGNNKLNGTLSATKSSRLLNVSYNNLAGRFPSWISELNLELNLVANNFTVGASNLRNLGQNYLTGILSPSIGNLTRMQYLTIGIHASSGELPKELGMLTDLKVLYFVSSGVSGETPPTFANLQSLAALEQQVISAGPEGLPCVESTKTEKETGPGLLNSFSDLNKDGNEGQNGNTTIGTKGFDSESSQNSKSLDVNNDSDLCANYRNDDTNEILFKELSKFEGTRSLLSGNMGNEKKETKSVERVTAINDGSVNQNYSGNDSTVKSEEEMRSCSHPQNEVKCHNLEGVEQNDHVAPEADIKAGKMLADGSNSNWKNIYPSGHHGSIDPSIQELPNLMLSEKKSSAALDPQSCSKTHSKLVDKAHEDSVLEEARIIEAKRKRIAELSGGTVPSEIHRKSHWDFVLEEMAWLANDFAQERLWKMTAASQICRRAAFTSRLRVEEQHQHLKLKKVAYSLAKAVMQFWHSAEVYLSNNCQNFGLKNAKHESIIFDGNEFSVNKFGEIDKAVCKELEIQKPVKNIAHAIRGYALRFLKYNSSPVPSLQEEVPVTLERIADLGMMDISEYDHLTEESLFFAVSSAAMALYRLSTESHIMQSEKTHNSMQEEVDTSMYDTPADFGCHDNAYDDEDGETSAYYMHGVFEGSKQGKHDQKKWKNFTKSPSARSYDLGTDSPYGHHGTGPQQNVLKGKRPANNLNIGSIPTKRMRTASRQRFISPFTAGITGMPQVEILILSDDQSTLHGGSQIQKSVEVESAADFERQLPYDYAETSAKPKKKKKAKHLGSAYEQGWQLDSTVHNDQNFSMHFGLETLKKMLAVAGESTATSIAKEPYDKGGPGLSERIKTSPNFAISAGYWDGGVVMTDNFRKRSECHHFDSNGNSGLYEQHTAKKPKIMKQLQDNAFDSMVQMTGSIPSPALSQMSNMSNTKRFIKLIGGRERGRKNKSMKPGFGSPWSLFEDQALVALVHDMGPNWELISDAINSTGQFKVTTQYCLLSTLFHSCFHFSDGEASPSIVYILIRTIGIHASSGELPKELGMLTDLKVLYFVSSGVSGETPPASANLQSLAALWASDNELTGRIPDLIGANFPFITYSHGCYCRRFEGPIPTAFSNLTALTDLIHKFVNGLVLIRRIVVLGSLVVLPVGQSDYGYTDEKAGAQSRTRRGKFSSIWFCQSILRDSNQESSAEPSTPFILIGLNTRLSRLEPRIRNRERNTCRDTDNLTSDGSPVHRLIDQHSVDYWHSVESVRLLKTLETECSRFLGAIKQYLCLSLLKNSSSSLMIIFISLVSRFRAGLKAEIGVFFPMIVLRILENVVQPNFQQKIIVLRMVNGLLKTAQGAPPGTATTLLPPQEVTMKLEAMKSLVAILKSMGDWMNKQLHIPDPHSAKKPDAAENIPGPGSLPMANGLDSHSETSTEASDEGISLFNRNPKKGIEFLINANKLGNSVEEIAAFLKNTSGLNKTLIGDYLGEREDFSLKVMHAYVECFDFQGLDFDEAIRVFLQGFRLPGEAQKIDRIMEKFAERYCKCNPKVFSSADTAYVLAHSVILLNTDAHKPMVKNKMSADDFIRNNRGIDDGKDLPEQYLRFLFERISKKEIKMKEYDLALQQKQPLNSNRVLGLDSILNIVIRKWSEEKHIETSDDLIRHMEEQFKEQARKSEVIILSILILRMTVFMVKVQSAKFKINSLPNGMKLISITPAFKIYREFPSCREFITLLSVDIEALKWICQKYNVVVTRYGLHREVVTDLTKNTCLRFITFAPHFVRLGLNAFLASCCSSPPSETQAECDYLINLAKPHMQKWMVAVSSSGKSKDTWWRFISPFTAGITGVLPQAPMKTDASSGDTNSFQDDQSTLHGGSQIQKSVEVESAADFERQLPYDYAETSAKPKKKKKAKHLGSAYEQGWQLDSTVHNDQNFSMHFGLETLKKMLAVAGESTATSIAKEPYDKGGPGLSERIKTSPNFAISAGYWDGGVVMTDNFRKRSECHHFDSNGNSGLYEQHTAKKPKIMKQLQDNAFDSMVQMTGSIPSQPFPMSNMSNTKRFIKLIGGRERGRKNKSMKMSAGQPGFGRPGRFSLGFFLECVLSLALVVLVHDMGPNYNFHFSDGEASPSIGNLTRMQYLTIGIHASSGELPKELGMLTDLKVLYFVSSGVSGETPPTFANLQSLAALWASDNELTGRIPDLIGNWSKLTSLRRFEGNAFEGPIPTAFSNLTALTDFPLDRQVSMKGRHLVVIIRYPAACSSRRVVQWQVPTSVVQFQPFCWTAESKPQNEEDSELKPDEDEDLSFFGNHTSGEDESVSEVNDNVWDLIPELRPKLHMHQKKAFEFLWQNIAGSLVPALMEKTSKIGGCVVSHTPGAGRKRPLVLAPKTTLYTWYKEFIKWEIPVPVHLIHGTRSSRVFRPTPAVLRGSGPRPSQDVVHILDCLEKMQKWHAQPSVLVMGYTSFLTLMREDAKYSHRKYMAKVLRESPGLVILDEGHNPRSTKSRLRKVLMKVETDQRILLSGTLFQNNFCEYFNTLSLARPMFIKEVLKTLDPKFKRRKKGAQKARHLLESRARKFFLDNIASKINSDEAEEKMQGLNMLRNMTNGFIDVYEGTASDTLPGLQIYTILMNPTDIQHQILVKLHKIMEKCLGYPLEVELLITLASIHPSLIDSSLCVEKFYSMEELMELERLRFDCKKGSKVMFVLNLVYRVVKNEKVLIFCHNIAPIKLFLELFENIFRWQQGKEVLVLTGELELFERGRAMDKFEELGGASRVLLALITACAEGISLTAASRVILLDSEWNPSKTKQAIARAFRPGQQKMVYVYQLLATGTVEEDKYRRTAWKGNGEEFVEDPSRWQAEKIEDDVLREIVEEDRVKSFHMIMKNEKASTS</sequence>
<dbReference type="Pfam" id="PF00271">
    <property type="entry name" value="Helicase_C"/>
    <property type="match status" value="1"/>
</dbReference>
<evidence type="ECO:0000313" key="14">
    <source>
        <dbReference type="EMBL" id="VFU33941.1"/>
    </source>
</evidence>
<dbReference type="SMART" id="SM00573">
    <property type="entry name" value="HSA"/>
    <property type="match status" value="1"/>
</dbReference>
<evidence type="ECO:0000256" key="1">
    <source>
        <dbReference type="ARBA" id="ARBA00004287"/>
    </source>
</evidence>
<dbReference type="SUPFAM" id="SSF48425">
    <property type="entry name" value="Sec7 domain"/>
    <property type="match status" value="1"/>
</dbReference>
<evidence type="ECO:0000256" key="8">
    <source>
        <dbReference type="ARBA" id="ARBA00023136"/>
    </source>
</evidence>
<proteinExistence type="predicted"/>
<dbReference type="EMBL" id="CAADRP010000979">
    <property type="protein sequence ID" value="VFU33941.1"/>
    <property type="molecule type" value="Genomic_DNA"/>
</dbReference>
<dbReference type="SMART" id="SM00222">
    <property type="entry name" value="Sec7"/>
    <property type="match status" value="1"/>
</dbReference>
<evidence type="ECO:0000259" key="11">
    <source>
        <dbReference type="PROSITE" id="PS51192"/>
    </source>
</evidence>
<feature type="compositionally biased region" description="Polar residues" evidence="9">
    <location>
        <begin position="198"/>
        <end position="225"/>
    </location>
</feature>
<feature type="domain" description="Helicase C-terminal" evidence="12">
    <location>
        <begin position="2708"/>
        <end position="2867"/>
    </location>
</feature>
<dbReference type="Gene3D" id="1.10.1000.11">
    <property type="entry name" value="Arf Nucleotide-binding Site Opener,domain 2"/>
    <property type="match status" value="1"/>
</dbReference>
<dbReference type="InterPro" id="IPR001650">
    <property type="entry name" value="Helicase_C-like"/>
</dbReference>